<reference evidence="1" key="1">
    <citation type="submission" date="2020-05" db="EMBL/GenBank/DDBJ databases">
        <authorList>
            <person name="Chiriac C."/>
            <person name="Salcher M."/>
            <person name="Ghai R."/>
            <person name="Kavagutti S V."/>
        </authorList>
    </citation>
    <scope>NUCLEOTIDE SEQUENCE</scope>
</reference>
<name>A0A6J7W4Z9_9CAUD</name>
<dbReference type="EMBL" id="LR798197">
    <property type="protein sequence ID" value="CAB5151525.1"/>
    <property type="molecule type" value="Genomic_DNA"/>
</dbReference>
<protein>
    <submittedName>
        <fullName evidence="1">Uncharacterized protein</fullName>
    </submittedName>
</protein>
<accession>A0A6J7W4Z9</accession>
<dbReference type="InterPro" id="IPR025127">
    <property type="entry name" value="DUF4054"/>
</dbReference>
<proteinExistence type="predicted"/>
<gene>
    <name evidence="1" type="ORF">UFOVP148_47</name>
</gene>
<evidence type="ECO:0000313" key="1">
    <source>
        <dbReference type="EMBL" id="CAB5151525.1"/>
    </source>
</evidence>
<organism evidence="1">
    <name type="scientific">uncultured Caudovirales phage</name>
    <dbReference type="NCBI Taxonomy" id="2100421"/>
    <lineage>
        <taxon>Viruses</taxon>
        <taxon>Duplodnaviria</taxon>
        <taxon>Heunggongvirae</taxon>
        <taxon>Uroviricota</taxon>
        <taxon>Caudoviricetes</taxon>
        <taxon>Peduoviridae</taxon>
        <taxon>Maltschvirus</taxon>
        <taxon>Maltschvirus maltsch</taxon>
    </lineage>
</organism>
<dbReference type="Pfam" id="PF13262">
    <property type="entry name" value="DUF4054"/>
    <property type="match status" value="1"/>
</dbReference>
<sequence>MTTPIPTYNDEAFRNQFPQFENTTIFPPAQLEGWWDMGTSYINIDNGYPWSFRPKQLQLATDLMCAHLAASFSLINNGIPSVVVQGTTEGSVSVSLVPPVIKSAFGWWLATTPYGAQLRALLRTVANVGLYVGGLPESSGFRKIGGVF</sequence>